<keyword evidence="1" id="KW-0472">Membrane</keyword>
<accession>A0A3N0DSX3</accession>
<keyword evidence="3" id="KW-1185">Reference proteome</keyword>
<feature type="transmembrane region" description="Helical" evidence="1">
    <location>
        <begin position="31"/>
        <end position="53"/>
    </location>
</feature>
<dbReference type="Proteomes" id="UP000277094">
    <property type="component" value="Unassembled WGS sequence"/>
</dbReference>
<proteinExistence type="predicted"/>
<dbReference type="AlphaFoldDB" id="A0A3N0DSX3"/>
<name>A0A3N0DSX3_9ACTN</name>
<evidence type="ECO:0000313" key="3">
    <source>
        <dbReference type="Proteomes" id="UP000277094"/>
    </source>
</evidence>
<keyword evidence="1" id="KW-0812">Transmembrane</keyword>
<feature type="transmembrane region" description="Helical" evidence="1">
    <location>
        <begin position="65"/>
        <end position="86"/>
    </location>
</feature>
<feature type="transmembrane region" description="Helical" evidence="1">
    <location>
        <begin position="6"/>
        <end position="24"/>
    </location>
</feature>
<evidence type="ECO:0000313" key="2">
    <source>
        <dbReference type="EMBL" id="RNL78724.1"/>
    </source>
</evidence>
<evidence type="ECO:0000256" key="1">
    <source>
        <dbReference type="SAM" id="Phobius"/>
    </source>
</evidence>
<gene>
    <name evidence="2" type="ORF">EFL95_06475</name>
</gene>
<protein>
    <recommendedName>
        <fullName evidence="4">Integral membrane protein</fullName>
    </recommendedName>
</protein>
<reference evidence="2 3" key="1">
    <citation type="submission" date="2018-11" db="EMBL/GenBank/DDBJ databases">
        <authorList>
            <person name="Li F."/>
        </authorList>
    </citation>
    <scope>NUCLEOTIDE SEQUENCE [LARGE SCALE GENOMIC DNA]</scope>
    <source>
        <strain evidence="2 3">KIS18-7</strain>
    </source>
</reference>
<comment type="caution">
    <text evidence="2">The sequence shown here is derived from an EMBL/GenBank/DDBJ whole genome shotgun (WGS) entry which is preliminary data.</text>
</comment>
<dbReference type="EMBL" id="RJSG01000002">
    <property type="protein sequence ID" value="RNL78724.1"/>
    <property type="molecule type" value="Genomic_DNA"/>
</dbReference>
<keyword evidence="1" id="KW-1133">Transmembrane helix</keyword>
<organism evidence="2 3">
    <name type="scientific">Nocardioides marmorisolisilvae</name>
    <dbReference type="NCBI Taxonomy" id="1542737"/>
    <lineage>
        <taxon>Bacteria</taxon>
        <taxon>Bacillati</taxon>
        <taxon>Actinomycetota</taxon>
        <taxon>Actinomycetes</taxon>
        <taxon>Propionibacteriales</taxon>
        <taxon>Nocardioidaceae</taxon>
        <taxon>Nocardioides</taxon>
    </lineage>
</organism>
<feature type="transmembrane region" description="Helical" evidence="1">
    <location>
        <begin position="93"/>
        <end position="111"/>
    </location>
</feature>
<sequence>MNELQVVLSVLAALVALVLVWHIVRDEQVTNVGFFGLVALQVGLVVQLVWGVVRVADNHDGVSVAAYLAYLIGALLILPVAFLWSASEKSRSGTAVLLVGVLVLPVLFLRLHDLWSAHV</sequence>
<dbReference type="RefSeq" id="WP_123233225.1">
    <property type="nucleotide sequence ID" value="NZ_RJSG01000002.1"/>
</dbReference>
<evidence type="ECO:0008006" key="4">
    <source>
        <dbReference type="Google" id="ProtNLM"/>
    </source>
</evidence>